<dbReference type="AlphaFoldDB" id="A0A8J5H3J6"/>
<gene>
    <name evidence="2" type="ORF">ZIOFF_025340</name>
</gene>
<organism evidence="2 3">
    <name type="scientific">Zingiber officinale</name>
    <name type="common">Ginger</name>
    <name type="synonym">Amomum zingiber</name>
    <dbReference type="NCBI Taxonomy" id="94328"/>
    <lineage>
        <taxon>Eukaryota</taxon>
        <taxon>Viridiplantae</taxon>
        <taxon>Streptophyta</taxon>
        <taxon>Embryophyta</taxon>
        <taxon>Tracheophyta</taxon>
        <taxon>Spermatophyta</taxon>
        <taxon>Magnoliopsida</taxon>
        <taxon>Liliopsida</taxon>
        <taxon>Zingiberales</taxon>
        <taxon>Zingiberaceae</taxon>
        <taxon>Zingiber</taxon>
    </lineage>
</organism>
<feature type="region of interest" description="Disordered" evidence="1">
    <location>
        <begin position="63"/>
        <end position="111"/>
    </location>
</feature>
<name>A0A8J5H3J6_ZINOF</name>
<proteinExistence type="predicted"/>
<evidence type="ECO:0000313" key="2">
    <source>
        <dbReference type="EMBL" id="KAG6514964.1"/>
    </source>
</evidence>
<sequence length="127" mass="13205">MEEQPVADERLVVPAVVSVLSAVLLRLVECNDAASDGQRALSAFQGVRKPSISVRHYWCASSATPATAPPATSSRTNTSTTSLAAAKPLPSTPSTSTASSSPASSPPSNSWTTCMYLNAILLKKQSN</sequence>
<dbReference type="EMBL" id="JACMSC010000007">
    <property type="protein sequence ID" value="KAG6514964.1"/>
    <property type="molecule type" value="Genomic_DNA"/>
</dbReference>
<accession>A0A8J5H3J6</accession>
<evidence type="ECO:0000256" key="1">
    <source>
        <dbReference type="SAM" id="MobiDB-lite"/>
    </source>
</evidence>
<keyword evidence="3" id="KW-1185">Reference proteome</keyword>
<protein>
    <submittedName>
        <fullName evidence="2">Uncharacterized protein</fullName>
    </submittedName>
</protein>
<comment type="caution">
    <text evidence="2">The sequence shown here is derived from an EMBL/GenBank/DDBJ whole genome shotgun (WGS) entry which is preliminary data.</text>
</comment>
<reference evidence="2 3" key="1">
    <citation type="submission" date="2020-08" db="EMBL/GenBank/DDBJ databases">
        <title>Plant Genome Project.</title>
        <authorList>
            <person name="Zhang R.-G."/>
        </authorList>
    </citation>
    <scope>NUCLEOTIDE SEQUENCE [LARGE SCALE GENOMIC DNA]</scope>
    <source>
        <tissue evidence="2">Rhizome</tissue>
    </source>
</reference>
<evidence type="ECO:0000313" key="3">
    <source>
        <dbReference type="Proteomes" id="UP000734854"/>
    </source>
</evidence>
<dbReference type="Proteomes" id="UP000734854">
    <property type="component" value="Unassembled WGS sequence"/>
</dbReference>